<dbReference type="AlphaFoldDB" id="A0A2I0L849"/>
<organism evidence="2 3">
    <name type="scientific">Punica granatum</name>
    <name type="common">Pomegranate</name>
    <dbReference type="NCBI Taxonomy" id="22663"/>
    <lineage>
        <taxon>Eukaryota</taxon>
        <taxon>Viridiplantae</taxon>
        <taxon>Streptophyta</taxon>
        <taxon>Embryophyta</taxon>
        <taxon>Tracheophyta</taxon>
        <taxon>Spermatophyta</taxon>
        <taxon>Magnoliopsida</taxon>
        <taxon>eudicotyledons</taxon>
        <taxon>Gunneridae</taxon>
        <taxon>Pentapetalae</taxon>
        <taxon>rosids</taxon>
        <taxon>malvids</taxon>
        <taxon>Myrtales</taxon>
        <taxon>Lythraceae</taxon>
        <taxon>Punica</taxon>
    </lineage>
</organism>
<feature type="compositionally biased region" description="Polar residues" evidence="1">
    <location>
        <begin position="38"/>
        <end position="51"/>
    </location>
</feature>
<reference evidence="2 3" key="1">
    <citation type="submission" date="2017-11" db="EMBL/GenBank/DDBJ databases">
        <title>De-novo sequencing of pomegranate (Punica granatum L.) genome.</title>
        <authorList>
            <person name="Akparov Z."/>
            <person name="Amiraslanov A."/>
            <person name="Hajiyeva S."/>
            <person name="Abbasov M."/>
            <person name="Kaur K."/>
            <person name="Hamwieh A."/>
            <person name="Solovyev V."/>
            <person name="Salamov A."/>
            <person name="Braich B."/>
            <person name="Kosarev P."/>
            <person name="Mahmoud A."/>
            <person name="Hajiyev E."/>
            <person name="Babayeva S."/>
            <person name="Izzatullayeva V."/>
            <person name="Mammadov A."/>
            <person name="Mammadov A."/>
            <person name="Sharifova S."/>
            <person name="Ojaghi J."/>
            <person name="Eynullazada K."/>
            <person name="Bayramov B."/>
            <person name="Abdulazimova A."/>
            <person name="Shahmuradov I."/>
        </authorList>
    </citation>
    <scope>NUCLEOTIDE SEQUENCE [LARGE SCALE GENOMIC DNA]</scope>
    <source>
        <strain evidence="3">cv. AG2017</strain>
        <tissue evidence="2">Leaf</tissue>
    </source>
</reference>
<evidence type="ECO:0000313" key="3">
    <source>
        <dbReference type="Proteomes" id="UP000233551"/>
    </source>
</evidence>
<proteinExistence type="predicted"/>
<keyword evidence="3" id="KW-1185">Reference proteome</keyword>
<feature type="region of interest" description="Disordered" evidence="1">
    <location>
        <begin position="38"/>
        <end position="69"/>
    </location>
</feature>
<sequence>MESAGSKRGPGGAKTISLDSEVSKLRLDGYTRGGRCPNGSSSSFCGESARSSWAVGPHRGSSHPSIACSQNTVEGSNGLSHDNYLVTTLSDHLEDDSIQDYVDETT</sequence>
<feature type="region of interest" description="Disordered" evidence="1">
    <location>
        <begin position="1"/>
        <end position="20"/>
    </location>
</feature>
<protein>
    <submittedName>
        <fullName evidence="2">Uncharacterized protein</fullName>
    </submittedName>
</protein>
<evidence type="ECO:0000313" key="2">
    <source>
        <dbReference type="EMBL" id="PKI76884.1"/>
    </source>
</evidence>
<gene>
    <name evidence="2" type="ORF">CRG98_002671</name>
</gene>
<dbReference type="EMBL" id="PGOL01000107">
    <property type="protein sequence ID" value="PKI76884.1"/>
    <property type="molecule type" value="Genomic_DNA"/>
</dbReference>
<accession>A0A2I0L849</accession>
<name>A0A2I0L849_PUNGR</name>
<evidence type="ECO:0000256" key="1">
    <source>
        <dbReference type="SAM" id="MobiDB-lite"/>
    </source>
</evidence>
<dbReference type="Proteomes" id="UP000233551">
    <property type="component" value="Unassembled WGS sequence"/>
</dbReference>
<comment type="caution">
    <text evidence="2">The sequence shown here is derived from an EMBL/GenBank/DDBJ whole genome shotgun (WGS) entry which is preliminary data.</text>
</comment>